<dbReference type="Proteomes" id="UP000749559">
    <property type="component" value="Unassembled WGS sequence"/>
</dbReference>
<evidence type="ECO:0000313" key="5">
    <source>
        <dbReference type="Proteomes" id="UP000749559"/>
    </source>
</evidence>
<feature type="region of interest" description="Disordered" evidence="3">
    <location>
        <begin position="255"/>
        <end position="346"/>
    </location>
</feature>
<dbReference type="PANTHER" id="PTHR21551:SF0">
    <property type="entry name" value="PROTEIN ASSOCIATED WITH TOPO II RELATED-1, ISOFORM A"/>
    <property type="match status" value="1"/>
</dbReference>
<dbReference type="EMBL" id="CAIIXF020000011">
    <property type="protein sequence ID" value="CAH1799557.1"/>
    <property type="molecule type" value="Genomic_DNA"/>
</dbReference>
<proteinExistence type="predicted"/>
<feature type="compositionally biased region" description="Low complexity" evidence="3">
    <location>
        <begin position="391"/>
        <end position="428"/>
    </location>
</feature>
<feature type="region of interest" description="Disordered" evidence="3">
    <location>
        <begin position="369"/>
        <end position="480"/>
    </location>
</feature>
<gene>
    <name evidence="4" type="ORF">OFUS_LOCUS23555</name>
</gene>
<dbReference type="GO" id="GO:0003723">
    <property type="term" value="F:RNA binding"/>
    <property type="evidence" value="ECO:0007669"/>
    <property type="project" value="TreeGrafter"/>
</dbReference>
<name>A0A8S4Q1Z4_OWEFU</name>
<dbReference type="GO" id="GO:0033962">
    <property type="term" value="P:P-body assembly"/>
    <property type="evidence" value="ECO:0007669"/>
    <property type="project" value="TreeGrafter"/>
</dbReference>
<organism evidence="4 5">
    <name type="scientific">Owenia fusiformis</name>
    <name type="common">Polychaete worm</name>
    <dbReference type="NCBI Taxonomy" id="6347"/>
    <lineage>
        <taxon>Eukaryota</taxon>
        <taxon>Metazoa</taxon>
        <taxon>Spiralia</taxon>
        <taxon>Lophotrochozoa</taxon>
        <taxon>Annelida</taxon>
        <taxon>Polychaeta</taxon>
        <taxon>Sedentaria</taxon>
        <taxon>Canalipalpata</taxon>
        <taxon>Sabellida</taxon>
        <taxon>Oweniida</taxon>
        <taxon>Oweniidae</taxon>
        <taxon>Owenia</taxon>
    </lineage>
</organism>
<feature type="compositionally biased region" description="Polar residues" evidence="3">
    <location>
        <begin position="295"/>
        <end position="313"/>
    </location>
</feature>
<keyword evidence="2" id="KW-0963">Cytoplasm</keyword>
<sequence>MEEDFFGYDTALPAFGTGKYADGDTREEDPLEDFDEFNDETFGDTLEGDWEKTHETLEESFRECKINNDSGFGQDARRTNEEGRSISHMVEYGVINDGEDDTLHARHAFEDLDPAVMGSSQSSEGRPIPGRRQQSLDELFGPSSPPAFLGTEQLVSPGKQNIWGSPMRESPVTRTSENGLKALLHQLQSAKPPIGSAAFHDPSIVTVGTSLPSVKTLEEIERELVTSHAKPFMLEEIEGQIRGNSLPNVLQDQIRRSSSPSVNQGTPLSVGTPPPAAHAQVANRALQQAMGGRTSPAQGTPQGRNSPMQQMGMGSSPPVHPMGMTPPDGRRGPPGGPFMHPRMMSPYRNINPRMLAQMSPQQLHMYAQMAGQQHHTPGPHNLQHTPGPRHQNQGPRTPGPGQRTPGPRQGGRNSPPGHHPPMGSSPVHPRIPMPMPYSDPSHMRGRRPHQNQPRHPLMQNQQRRPHPQQQQQMYQQQQEQYHNRRNYNNHRNYNNGGDYDHGYHGDQGYNGDGFRGERDEDAGLMTKKEKDWVIKIQLMQLQTDNPYLDDYYYSTLMMRLKMEEVRKLEQERGSGDAQEPKLVLPQFSKVETRTYRPAQFEGSLGKLTAASVHNPRQIIDKISRGNSLEGEDQKARNIRRFKELLLDIEKLYDRLLYIDDIEKRVLALPEEGRIPLLDERKENIDSIYNNLQRGGDFMTRLLGVRKGRLLIARALPLLQQCESSAVIASVLRGVSDVNNRDQGDKSWCKLFAPVEGTLKHCDLETLANYAGCLLENISTTQSNTTHALLQHKFGWSAVCCMLHRGEMVYSQDSMLLDKTKLNKWSEFVSHIATSILGLKEADLQVPITTYRDKNIPRHLERLADAKTVLHIETKLEVLSM</sequence>
<dbReference type="PANTHER" id="PTHR21551">
    <property type="entry name" value="TOPOISOMERASE II-ASSOCIATED PROTEIN PAT1"/>
    <property type="match status" value="1"/>
</dbReference>
<reference evidence="4" key="1">
    <citation type="submission" date="2022-03" db="EMBL/GenBank/DDBJ databases">
        <authorList>
            <person name="Martin C."/>
        </authorList>
    </citation>
    <scope>NUCLEOTIDE SEQUENCE</scope>
</reference>
<dbReference type="AlphaFoldDB" id="A0A8S4Q1Z4"/>
<keyword evidence="5" id="KW-1185">Reference proteome</keyword>
<comment type="subcellular location">
    <subcellularLocation>
        <location evidence="1">Cytoplasm</location>
        <location evidence="1">P-body</location>
    </subcellularLocation>
</comment>
<feature type="region of interest" description="Disordered" evidence="3">
    <location>
        <begin position="113"/>
        <end position="152"/>
    </location>
</feature>
<comment type="caution">
    <text evidence="4">The sequence shown here is derived from an EMBL/GenBank/DDBJ whole genome shotgun (WGS) entry which is preliminary data.</text>
</comment>
<feature type="compositionally biased region" description="Polar residues" evidence="3">
    <location>
        <begin position="255"/>
        <end position="269"/>
    </location>
</feature>
<evidence type="ECO:0000256" key="2">
    <source>
        <dbReference type="ARBA" id="ARBA00022490"/>
    </source>
</evidence>
<evidence type="ECO:0000313" key="4">
    <source>
        <dbReference type="EMBL" id="CAH1799557.1"/>
    </source>
</evidence>
<feature type="compositionally biased region" description="Low complexity" evidence="3">
    <location>
        <begin position="458"/>
        <end position="480"/>
    </location>
</feature>
<dbReference type="InterPro" id="IPR039900">
    <property type="entry name" value="Pat1-like"/>
</dbReference>
<accession>A0A8S4Q1Z4</accession>
<evidence type="ECO:0000256" key="3">
    <source>
        <dbReference type="SAM" id="MobiDB-lite"/>
    </source>
</evidence>
<protein>
    <submittedName>
        <fullName evidence="4">Uncharacterized protein</fullName>
    </submittedName>
</protein>
<feature type="compositionally biased region" description="Acidic residues" evidence="3">
    <location>
        <begin position="25"/>
        <end position="46"/>
    </location>
</feature>
<evidence type="ECO:0000256" key="1">
    <source>
        <dbReference type="ARBA" id="ARBA00004201"/>
    </source>
</evidence>
<dbReference type="OrthoDB" id="74835at2759"/>
<dbReference type="GO" id="GO:0000290">
    <property type="term" value="P:deadenylation-dependent decapping of nuclear-transcribed mRNA"/>
    <property type="evidence" value="ECO:0007669"/>
    <property type="project" value="InterPro"/>
</dbReference>
<feature type="region of interest" description="Disordered" evidence="3">
    <location>
        <begin position="17"/>
        <end position="46"/>
    </location>
</feature>
<dbReference type="GO" id="GO:0000932">
    <property type="term" value="C:P-body"/>
    <property type="evidence" value="ECO:0007669"/>
    <property type="project" value="UniProtKB-SubCell"/>
</dbReference>